<dbReference type="Pfam" id="PF06949">
    <property type="entry name" value="DUF1292"/>
    <property type="match status" value="1"/>
</dbReference>
<reference evidence="1" key="1">
    <citation type="journal article" date="2021" name="PeerJ">
        <title>Extensive microbial diversity within the chicken gut microbiome revealed by metagenomics and culture.</title>
        <authorList>
            <person name="Gilroy R."/>
            <person name="Ravi A."/>
            <person name="Getino M."/>
            <person name="Pursley I."/>
            <person name="Horton D.L."/>
            <person name="Alikhan N.F."/>
            <person name="Baker D."/>
            <person name="Gharbi K."/>
            <person name="Hall N."/>
            <person name="Watson M."/>
            <person name="Adriaenssens E.M."/>
            <person name="Foster-Nyarko E."/>
            <person name="Jarju S."/>
            <person name="Secka A."/>
            <person name="Antonio M."/>
            <person name="Oren A."/>
            <person name="Chaudhuri R.R."/>
            <person name="La Ragione R."/>
            <person name="Hildebrand F."/>
            <person name="Pallen M.J."/>
        </authorList>
    </citation>
    <scope>NUCLEOTIDE SEQUENCE</scope>
    <source>
        <strain evidence="1">ChiSjej5B23-15282</strain>
    </source>
</reference>
<sequence>MEKIRFAFADGSGEDEFFVLEETMINGSTYLLVTDSEEDDAECLILKETEGPVPGDSVYEIVEDETELLAVSKVFEELLEDVSIEM</sequence>
<dbReference type="InterPro" id="IPR009711">
    <property type="entry name" value="UPF0473"/>
</dbReference>
<reference evidence="1" key="2">
    <citation type="submission" date="2021-04" db="EMBL/GenBank/DDBJ databases">
        <authorList>
            <person name="Gilroy R."/>
        </authorList>
    </citation>
    <scope>NUCLEOTIDE SEQUENCE</scope>
    <source>
        <strain evidence="1">ChiSjej5B23-15282</strain>
    </source>
</reference>
<dbReference type="EMBL" id="DXFA01000159">
    <property type="protein sequence ID" value="HIX49236.1"/>
    <property type="molecule type" value="Genomic_DNA"/>
</dbReference>
<dbReference type="Proteomes" id="UP000824243">
    <property type="component" value="Unassembled WGS sequence"/>
</dbReference>
<gene>
    <name evidence="1" type="ORF">H9981_09560</name>
</gene>
<name>A0A9D1VY40_9FIRM</name>
<organism evidence="1 2">
    <name type="scientific">Candidatus Mediterraneibacter caccavium</name>
    <dbReference type="NCBI Taxonomy" id="2838661"/>
    <lineage>
        <taxon>Bacteria</taxon>
        <taxon>Bacillati</taxon>
        <taxon>Bacillota</taxon>
        <taxon>Clostridia</taxon>
        <taxon>Lachnospirales</taxon>
        <taxon>Lachnospiraceae</taxon>
        <taxon>Mediterraneibacter</taxon>
    </lineage>
</organism>
<comment type="caution">
    <text evidence="1">The sequence shown here is derived from an EMBL/GenBank/DDBJ whole genome shotgun (WGS) entry which is preliminary data.</text>
</comment>
<proteinExistence type="predicted"/>
<dbReference type="AlphaFoldDB" id="A0A9D1VY40"/>
<protein>
    <submittedName>
        <fullName evidence="1">DUF1292 domain-containing protein</fullName>
    </submittedName>
</protein>
<accession>A0A9D1VY40</accession>
<evidence type="ECO:0000313" key="1">
    <source>
        <dbReference type="EMBL" id="HIX49236.1"/>
    </source>
</evidence>
<evidence type="ECO:0000313" key="2">
    <source>
        <dbReference type="Proteomes" id="UP000824243"/>
    </source>
</evidence>